<proteinExistence type="predicted"/>
<name>A0A8K0CJX6_IGNLU</name>
<evidence type="ECO:0000313" key="1">
    <source>
        <dbReference type="EMBL" id="KAF2888758.1"/>
    </source>
</evidence>
<evidence type="ECO:0000313" key="2">
    <source>
        <dbReference type="Proteomes" id="UP000801492"/>
    </source>
</evidence>
<comment type="caution">
    <text evidence="1">The sequence shown here is derived from an EMBL/GenBank/DDBJ whole genome shotgun (WGS) entry which is preliminary data.</text>
</comment>
<reference evidence="1" key="1">
    <citation type="submission" date="2019-08" db="EMBL/GenBank/DDBJ databases">
        <title>The genome of the North American firefly Photinus pyralis.</title>
        <authorList>
            <consortium name="Photinus pyralis genome working group"/>
            <person name="Fallon T.R."/>
            <person name="Sander Lower S.E."/>
            <person name="Weng J.-K."/>
        </authorList>
    </citation>
    <scope>NUCLEOTIDE SEQUENCE</scope>
    <source>
        <strain evidence="1">TRF0915ILg1</strain>
        <tissue evidence="1">Whole body</tissue>
    </source>
</reference>
<protein>
    <submittedName>
        <fullName evidence="1">Uncharacterized protein</fullName>
    </submittedName>
</protein>
<dbReference type="OrthoDB" id="6740080at2759"/>
<keyword evidence="2" id="KW-1185">Reference proteome</keyword>
<dbReference type="AlphaFoldDB" id="A0A8K0CJX6"/>
<dbReference type="Proteomes" id="UP000801492">
    <property type="component" value="Unassembled WGS sequence"/>
</dbReference>
<sequence length="65" mass="8020">MFYKVNYTDNYESFPKRLTTKNKNFVIPPLFISQPKIKKEKYDHLQSLKSVLDKQYWDFYDNLLH</sequence>
<organism evidence="1 2">
    <name type="scientific">Ignelater luminosus</name>
    <name type="common">Cucubano</name>
    <name type="synonym">Pyrophorus luminosus</name>
    <dbReference type="NCBI Taxonomy" id="2038154"/>
    <lineage>
        <taxon>Eukaryota</taxon>
        <taxon>Metazoa</taxon>
        <taxon>Ecdysozoa</taxon>
        <taxon>Arthropoda</taxon>
        <taxon>Hexapoda</taxon>
        <taxon>Insecta</taxon>
        <taxon>Pterygota</taxon>
        <taxon>Neoptera</taxon>
        <taxon>Endopterygota</taxon>
        <taxon>Coleoptera</taxon>
        <taxon>Polyphaga</taxon>
        <taxon>Elateriformia</taxon>
        <taxon>Elateroidea</taxon>
        <taxon>Elateridae</taxon>
        <taxon>Agrypninae</taxon>
        <taxon>Pyrophorini</taxon>
        <taxon>Ignelater</taxon>
    </lineage>
</organism>
<dbReference type="EMBL" id="VTPC01074067">
    <property type="protein sequence ID" value="KAF2888758.1"/>
    <property type="molecule type" value="Genomic_DNA"/>
</dbReference>
<gene>
    <name evidence="1" type="ORF">ILUMI_17415</name>
</gene>
<accession>A0A8K0CJX6</accession>